<reference evidence="9 10" key="1">
    <citation type="submission" date="2020-08" db="EMBL/GenBank/DDBJ databases">
        <title>Sequencing the genomes of 1000 actinobacteria strains.</title>
        <authorList>
            <person name="Klenk H.-P."/>
        </authorList>
    </citation>
    <scope>NUCLEOTIDE SEQUENCE [LARGE SCALE GENOMIC DNA]</scope>
    <source>
        <strain evidence="9 10">DSM 45886</strain>
    </source>
</reference>
<dbReference type="Gene3D" id="2.170.190.11">
    <property type="entry name" value="Molybdopterin biosynthesis moea protein, domain 3"/>
    <property type="match status" value="1"/>
</dbReference>
<comment type="caution">
    <text evidence="9">The sequence shown here is derived from an EMBL/GenBank/DDBJ whole genome shotgun (WGS) entry which is preliminary data.</text>
</comment>
<keyword evidence="7 9" id="KW-0808">Transferase</keyword>
<dbReference type="InterPro" id="IPR036425">
    <property type="entry name" value="MoaB/Mog-like_dom_sf"/>
</dbReference>
<feature type="domain" description="MoaB/Mog" evidence="8">
    <location>
        <begin position="210"/>
        <end position="354"/>
    </location>
</feature>
<dbReference type="GO" id="GO:0005829">
    <property type="term" value="C:cytosol"/>
    <property type="evidence" value="ECO:0007669"/>
    <property type="project" value="TreeGrafter"/>
</dbReference>
<dbReference type="RefSeq" id="WP_184535691.1">
    <property type="nucleotide sequence ID" value="NZ_JACHJW010000001.1"/>
</dbReference>
<accession>A0A7W7WQG9</accession>
<gene>
    <name evidence="9" type="ORF">FHR38_003557</name>
</gene>
<dbReference type="InterPro" id="IPR005110">
    <property type="entry name" value="MoeA_linker/N"/>
</dbReference>
<keyword evidence="10" id="KW-1185">Reference proteome</keyword>
<evidence type="ECO:0000313" key="9">
    <source>
        <dbReference type="EMBL" id="MBB4959824.1"/>
    </source>
</evidence>
<dbReference type="Gene3D" id="3.90.105.10">
    <property type="entry name" value="Molybdopterin biosynthesis moea protein, domain 2"/>
    <property type="match status" value="1"/>
</dbReference>
<comment type="pathway">
    <text evidence="2 7">Cofactor biosynthesis; molybdopterin biosynthesis.</text>
</comment>
<evidence type="ECO:0000256" key="4">
    <source>
        <dbReference type="ARBA" id="ARBA00022505"/>
    </source>
</evidence>
<dbReference type="Proteomes" id="UP000578819">
    <property type="component" value="Unassembled WGS sequence"/>
</dbReference>
<dbReference type="Pfam" id="PF00994">
    <property type="entry name" value="MoCF_biosynth"/>
    <property type="match status" value="1"/>
</dbReference>
<dbReference type="PANTHER" id="PTHR10192:SF5">
    <property type="entry name" value="GEPHYRIN"/>
    <property type="match status" value="1"/>
</dbReference>
<dbReference type="InterPro" id="IPR036135">
    <property type="entry name" value="MoeA_linker/N_sf"/>
</dbReference>
<dbReference type="Pfam" id="PF03453">
    <property type="entry name" value="MoeA_N"/>
    <property type="match status" value="1"/>
</dbReference>
<dbReference type="Gene3D" id="3.40.980.10">
    <property type="entry name" value="MoaB/Mog-like domain"/>
    <property type="match status" value="1"/>
</dbReference>
<evidence type="ECO:0000256" key="3">
    <source>
        <dbReference type="ARBA" id="ARBA00010763"/>
    </source>
</evidence>
<dbReference type="PROSITE" id="PS01078">
    <property type="entry name" value="MOCF_BIOSYNTHESIS_1"/>
    <property type="match status" value="1"/>
</dbReference>
<dbReference type="UniPathway" id="UPA00344"/>
<dbReference type="SMART" id="SM00852">
    <property type="entry name" value="MoCF_biosynth"/>
    <property type="match status" value="1"/>
</dbReference>
<keyword evidence="5 7" id="KW-0501">Molybdenum cofactor biosynthesis</keyword>
<evidence type="ECO:0000256" key="6">
    <source>
        <dbReference type="ARBA" id="ARBA00047317"/>
    </source>
</evidence>
<keyword evidence="7" id="KW-0479">Metal-binding</keyword>
<evidence type="ECO:0000256" key="5">
    <source>
        <dbReference type="ARBA" id="ARBA00023150"/>
    </source>
</evidence>
<dbReference type="NCBIfam" id="NF045515">
    <property type="entry name" value="Glp_gephyrin"/>
    <property type="match status" value="1"/>
</dbReference>
<dbReference type="GO" id="GO:0061599">
    <property type="term" value="F:molybdopterin molybdotransferase activity"/>
    <property type="evidence" value="ECO:0007669"/>
    <property type="project" value="UniProtKB-UniRule"/>
</dbReference>
<comment type="function">
    <text evidence="1 7">Catalyzes the insertion of molybdate into adenylated molybdopterin with the concomitant release of AMP.</text>
</comment>
<dbReference type="InterPro" id="IPR001453">
    <property type="entry name" value="MoaB/Mog_dom"/>
</dbReference>
<evidence type="ECO:0000256" key="1">
    <source>
        <dbReference type="ARBA" id="ARBA00002901"/>
    </source>
</evidence>
<dbReference type="AlphaFoldDB" id="A0A7W7WQG9"/>
<evidence type="ECO:0000256" key="2">
    <source>
        <dbReference type="ARBA" id="ARBA00005046"/>
    </source>
</evidence>
<name>A0A7W7WQG9_9ACTN</name>
<dbReference type="Gene3D" id="2.40.340.10">
    <property type="entry name" value="MoeA, C-terminal, domain IV"/>
    <property type="match status" value="1"/>
</dbReference>
<dbReference type="EMBL" id="JACHJW010000001">
    <property type="protein sequence ID" value="MBB4959824.1"/>
    <property type="molecule type" value="Genomic_DNA"/>
</dbReference>
<dbReference type="Pfam" id="PF03454">
    <property type="entry name" value="MoeA_C"/>
    <property type="match status" value="1"/>
</dbReference>
<dbReference type="InterPro" id="IPR005111">
    <property type="entry name" value="MoeA_C_domain_IV"/>
</dbReference>
<dbReference type="PANTHER" id="PTHR10192">
    <property type="entry name" value="MOLYBDOPTERIN BIOSYNTHESIS PROTEIN"/>
    <property type="match status" value="1"/>
</dbReference>
<dbReference type="GO" id="GO:0046872">
    <property type="term" value="F:metal ion binding"/>
    <property type="evidence" value="ECO:0007669"/>
    <property type="project" value="UniProtKB-UniRule"/>
</dbReference>
<dbReference type="SUPFAM" id="SSF63882">
    <property type="entry name" value="MoeA N-terminal region -like"/>
    <property type="match status" value="1"/>
</dbReference>
<evidence type="ECO:0000313" key="10">
    <source>
        <dbReference type="Proteomes" id="UP000578819"/>
    </source>
</evidence>
<comment type="similarity">
    <text evidence="3 7">Belongs to the MoeA family.</text>
</comment>
<dbReference type="SUPFAM" id="SSF53218">
    <property type="entry name" value="Molybdenum cofactor biosynthesis proteins"/>
    <property type="match status" value="1"/>
</dbReference>
<sequence>MTATADAEAAANELTPLADYLGSVLRRLRALPPLDLDLTQAYGNVLAEDVVAPNSYPAFDQAAIDGYAARWEDISGAGRGDYAPAGTAAYRPVRRDGSRPVRLNVVGDLGAASWRPVRLTQGCCFSVAAGAPLPLAADVVVPVEWTDQGMAAVEIFRAPKRGYGVRRAGEELPAGTLLARSGTYVSPALVAVFAATGIGHVVVRPSPRVVIVATGDELVDVGRASQPGQVVDANSHALTAAAAEVGAVAYRIGICDDDPEGLRGLLEDQTLRADLIITTGGTGTGPGDMVRRILSRRDGGRAGPVSFTKVALYPGAALGFGTVGAEEVPVVCLPGEPGAALIGFEVLARPAIQLLAGAEPVFRPSVRAHLLETVPSPAGLREFRPAHVAERRGGGYTVQPLSGGPYTLSGLAEANGLLVLGERVTTATAGSTVDVLLLDRRR</sequence>
<keyword evidence="4 7" id="KW-0500">Molybdenum</keyword>
<dbReference type="InterPro" id="IPR036688">
    <property type="entry name" value="MoeA_C_domain_IV_sf"/>
</dbReference>
<comment type="cofactor">
    <cofactor evidence="7">
        <name>Mg(2+)</name>
        <dbReference type="ChEBI" id="CHEBI:18420"/>
    </cofactor>
</comment>
<evidence type="ECO:0000256" key="7">
    <source>
        <dbReference type="RuleBase" id="RU365090"/>
    </source>
</evidence>
<protein>
    <recommendedName>
        <fullName evidence="7">Molybdopterin molybdenumtransferase</fullName>
        <ecNumber evidence="7">2.10.1.1</ecNumber>
    </recommendedName>
</protein>
<dbReference type="SUPFAM" id="SSF63867">
    <property type="entry name" value="MoeA C-terminal domain-like"/>
    <property type="match status" value="1"/>
</dbReference>
<dbReference type="GO" id="GO:0006777">
    <property type="term" value="P:Mo-molybdopterin cofactor biosynthetic process"/>
    <property type="evidence" value="ECO:0007669"/>
    <property type="project" value="UniProtKB-UniRule"/>
</dbReference>
<comment type="catalytic activity">
    <reaction evidence="6">
        <text>adenylyl-molybdopterin + molybdate = Mo-molybdopterin + AMP + H(+)</text>
        <dbReference type="Rhea" id="RHEA:35047"/>
        <dbReference type="ChEBI" id="CHEBI:15378"/>
        <dbReference type="ChEBI" id="CHEBI:36264"/>
        <dbReference type="ChEBI" id="CHEBI:62727"/>
        <dbReference type="ChEBI" id="CHEBI:71302"/>
        <dbReference type="ChEBI" id="CHEBI:456215"/>
        <dbReference type="EC" id="2.10.1.1"/>
    </reaction>
</comment>
<dbReference type="InterPro" id="IPR038987">
    <property type="entry name" value="MoeA-like"/>
</dbReference>
<dbReference type="EC" id="2.10.1.1" evidence="7"/>
<organism evidence="9 10">
    <name type="scientific">Micromonospora polyrhachis</name>
    <dbReference type="NCBI Taxonomy" id="1282883"/>
    <lineage>
        <taxon>Bacteria</taxon>
        <taxon>Bacillati</taxon>
        <taxon>Actinomycetota</taxon>
        <taxon>Actinomycetes</taxon>
        <taxon>Micromonosporales</taxon>
        <taxon>Micromonosporaceae</taxon>
        <taxon>Micromonospora</taxon>
    </lineage>
</organism>
<keyword evidence="7" id="KW-0460">Magnesium</keyword>
<proteinExistence type="inferred from homology"/>
<evidence type="ECO:0000259" key="8">
    <source>
        <dbReference type="SMART" id="SM00852"/>
    </source>
</evidence>
<dbReference type="CDD" id="cd00887">
    <property type="entry name" value="MoeA"/>
    <property type="match status" value="1"/>
</dbReference>
<dbReference type="InterPro" id="IPR008284">
    <property type="entry name" value="MoCF_biosynth_CS"/>
</dbReference>